<feature type="region of interest" description="Disordered" evidence="2">
    <location>
        <begin position="73"/>
        <end position="103"/>
    </location>
</feature>
<feature type="compositionally biased region" description="Basic and acidic residues" evidence="2">
    <location>
        <begin position="457"/>
        <end position="478"/>
    </location>
</feature>
<dbReference type="STRING" id="231916.A0A409W2F2"/>
<feature type="compositionally biased region" description="Low complexity" evidence="2">
    <location>
        <begin position="149"/>
        <end position="159"/>
    </location>
</feature>
<keyword evidence="4" id="KW-1185">Reference proteome</keyword>
<protein>
    <recommendedName>
        <fullName evidence="5">UV radiation resistance-associated gene protein</fullName>
    </recommendedName>
</protein>
<feature type="compositionally biased region" description="Basic and acidic residues" evidence="2">
    <location>
        <begin position="909"/>
        <end position="922"/>
    </location>
</feature>
<dbReference type="PANTHER" id="PTHR15157:SF5">
    <property type="entry name" value="UV RADIATION RESISTANCE-ASSOCIATED GENE PROTEIN"/>
    <property type="match status" value="1"/>
</dbReference>
<dbReference type="GO" id="GO:0035493">
    <property type="term" value="P:SNARE complex assembly"/>
    <property type="evidence" value="ECO:0007669"/>
    <property type="project" value="TreeGrafter"/>
</dbReference>
<feature type="compositionally biased region" description="Basic residues" evidence="2">
    <location>
        <begin position="136"/>
        <end position="148"/>
    </location>
</feature>
<dbReference type="GO" id="GO:0005768">
    <property type="term" value="C:endosome"/>
    <property type="evidence" value="ECO:0007669"/>
    <property type="project" value="TreeGrafter"/>
</dbReference>
<feature type="compositionally biased region" description="Polar residues" evidence="2">
    <location>
        <begin position="264"/>
        <end position="273"/>
    </location>
</feature>
<dbReference type="GO" id="GO:0000323">
    <property type="term" value="C:lytic vacuole"/>
    <property type="evidence" value="ECO:0007669"/>
    <property type="project" value="TreeGrafter"/>
</dbReference>
<proteinExistence type="predicted"/>
<feature type="compositionally biased region" description="Polar residues" evidence="2">
    <location>
        <begin position="925"/>
        <end position="934"/>
    </location>
</feature>
<feature type="region of interest" description="Disordered" evidence="2">
    <location>
        <begin position="121"/>
        <end position="162"/>
    </location>
</feature>
<evidence type="ECO:0000313" key="3">
    <source>
        <dbReference type="EMBL" id="PPQ72675.1"/>
    </source>
</evidence>
<dbReference type="InParanoid" id="A0A409W2F2"/>
<evidence type="ECO:0000313" key="4">
    <source>
        <dbReference type="Proteomes" id="UP000284706"/>
    </source>
</evidence>
<dbReference type="Proteomes" id="UP000284706">
    <property type="component" value="Unassembled WGS sequence"/>
</dbReference>
<organism evidence="3 4">
    <name type="scientific">Gymnopilus dilepis</name>
    <dbReference type="NCBI Taxonomy" id="231916"/>
    <lineage>
        <taxon>Eukaryota</taxon>
        <taxon>Fungi</taxon>
        <taxon>Dikarya</taxon>
        <taxon>Basidiomycota</taxon>
        <taxon>Agaricomycotina</taxon>
        <taxon>Agaricomycetes</taxon>
        <taxon>Agaricomycetidae</taxon>
        <taxon>Agaricales</taxon>
        <taxon>Agaricineae</taxon>
        <taxon>Hymenogastraceae</taxon>
        <taxon>Gymnopilus</taxon>
    </lineage>
</organism>
<feature type="region of interest" description="Disordered" evidence="2">
    <location>
        <begin position="801"/>
        <end position="823"/>
    </location>
</feature>
<sequence>MPPSAAGSKALEPPFQLESYLTPRRIRHITGVQIRNFTPFPVRDSFTSALSLPLEQSHLPPGIADDLVSVLSKKRSRKVSTNSTTTRRSANKDDSVDLDLPSPAEIKGKVSSSAVVFANSSTVSTSPNNGNPFSYKHPHSLRGRRRRTSSATSFGSSRLTEQNHDPLATFSISSFLPDHSQAALQKVIHSRLIETFITISLPSNLSAGAESRQEGPRSPGSVPMKEFPMTSRAYTRPPLSYNHEVSPKTRSSAPHPESAPPTRSFFNHSNGNKGENKAGRAKPHDLETVGSYIPSQHKGKMTLNPAQEMDLKRESGQSSSIYVSPIHRPSTNPLFSIDARSGCDFPRGVDTGGQRLRIEIWGRISSAEILNHQVSVKSNTTGLRGETHGWKMIEAWDITLSDLRPLPGNIVADPSLLPSNTLLITLSPPDQVFYLPNTFTAPRTPSPTSGYTSDPESEIRRAKQQDRGTHQDDFHEDIQPLSRRRGRKHLIGSATFTAKTATSQQLFKLADVQSHILDNEASLNEVIRKMDKVFETGDVFRLRRQISERELRIEELQQNRTINLLFARAGREEIIDRSERLKKRNELLSLAKRDIQKHPELDITLEADRRQLEILQQKISSMRTSLLSILATIFPIELYSPPDLLFTILDVPLPIPLTAADPAPPLTMAEHKEVTEESVATALGYAAQVLQILAVYLGRDLVYPVTCIGSRSLIRDGISAMVGPRMQVAHFRVDTYRFEYGVFLLNKNIELFMSERDLRALDIRHTLPNLKNLILTLTHDTTSKPQSVCHPYSPMLLHSGLKTPSRESSPVREDISTPKATHSHVSLIEGVTPSASGTTTPTTAGMLDDSRKSKSFLGFVPFGDFLRSRYPSTGQPSDKRNGSTGVVSEDVVEVVDPDEDDRTTIHGISLDKNDKFPEEAAKGDGNSTGTFVLS</sequence>
<feature type="region of interest" description="Disordered" evidence="2">
    <location>
        <begin position="870"/>
        <end position="934"/>
    </location>
</feature>
<dbReference type="OrthoDB" id="72772at2759"/>
<evidence type="ECO:0008006" key="5">
    <source>
        <dbReference type="Google" id="ProtNLM"/>
    </source>
</evidence>
<evidence type="ECO:0000256" key="2">
    <source>
        <dbReference type="SAM" id="MobiDB-lite"/>
    </source>
</evidence>
<feature type="compositionally biased region" description="Acidic residues" evidence="2">
    <location>
        <begin position="890"/>
        <end position="901"/>
    </location>
</feature>
<dbReference type="GO" id="GO:0000149">
    <property type="term" value="F:SNARE binding"/>
    <property type="evidence" value="ECO:0007669"/>
    <property type="project" value="TreeGrafter"/>
</dbReference>
<comment type="caution">
    <text evidence="3">The sequence shown here is derived from an EMBL/GenBank/DDBJ whole genome shotgun (WGS) entry which is preliminary data.</text>
</comment>
<reference evidence="3 4" key="1">
    <citation type="journal article" date="2018" name="Evol. Lett.">
        <title>Horizontal gene cluster transfer increased hallucinogenic mushroom diversity.</title>
        <authorList>
            <person name="Reynolds H.T."/>
            <person name="Vijayakumar V."/>
            <person name="Gluck-Thaler E."/>
            <person name="Korotkin H.B."/>
            <person name="Matheny P.B."/>
            <person name="Slot J.C."/>
        </authorList>
    </citation>
    <scope>NUCLEOTIDE SEQUENCE [LARGE SCALE GENOMIC DNA]</scope>
    <source>
        <strain evidence="3 4">SRW20</strain>
    </source>
</reference>
<feature type="compositionally biased region" description="Basic and acidic residues" evidence="2">
    <location>
        <begin position="274"/>
        <end position="284"/>
    </location>
</feature>
<keyword evidence="1" id="KW-0175">Coiled coil</keyword>
<name>A0A409W2F2_9AGAR</name>
<evidence type="ECO:0000256" key="1">
    <source>
        <dbReference type="ARBA" id="ARBA00023054"/>
    </source>
</evidence>
<feature type="region of interest" description="Disordered" evidence="2">
    <location>
        <begin position="205"/>
        <end position="284"/>
    </location>
</feature>
<feature type="compositionally biased region" description="Polar residues" evidence="2">
    <location>
        <begin position="439"/>
        <end position="454"/>
    </location>
</feature>
<gene>
    <name evidence="3" type="ORF">CVT26_002891</name>
</gene>
<dbReference type="EMBL" id="NHYE01005445">
    <property type="protein sequence ID" value="PPQ72675.1"/>
    <property type="molecule type" value="Genomic_DNA"/>
</dbReference>
<feature type="region of interest" description="Disordered" evidence="2">
    <location>
        <begin position="439"/>
        <end position="482"/>
    </location>
</feature>
<dbReference type="AlphaFoldDB" id="A0A409W2F2"/>
<accession>A0A409W2F2</accession>
<dbReference type="PANTHER" id="PTHR15157">
    <property type="entry name" value="UV RADIATION RESISTANCE-ASSOCIATED GENE PROTEIN"/>
    <property type="match status" value="1"/>
</dbReference>
<feature type="compositionally biased region" description="Low complexity" evidence="2">
    <location>
        <begin position="79"/>
        <end position="88"/>
    </location>
</feature>